<dbReference type="EMBL" id="GBRH01223722">
    <property type="protein sequence ID" value="JAD74173.1"/>
    <property type="molecule type" value="Transcribed_RNA"/>
</dbReference>
<organism evidence="1">
    <name type="scientific">Arundo donax</name>
    <name type="common">Giant reed</name>
    <name type="synonym">Donax arundinaceus</name>
    <dbReference type="NCBI Taxonomy" id="35708"/>
    <lineage>
        <taxon>Eukaryota</taxon>
        <taxon>Viridiplantae</taxon>
        <taxon>Streptophyta</taxon>
        <taxon>Embryophyta</taxon>
        <taxon>Tracheophyta</taxon>
        <taxon>Spermatophyta</taxon>
        <taxon>Magnoliopsida</taxon>
        <taxon>Liliopsida</taxon>
        <taxon>Poales</taxon>
        <taxon>Poaceae</taxon>
        <taxon>PACMAD clade</taxon>
        <taxon>Arundinoideae</taxon>
        <taxon>Arundineae</taxon>
        <taxon>Arundo</taxon>
    </lineage>
</organism>
<sequence>MGQINRTKKSEGLTDSQKYHINHAVQNIIFLDDTISSELQ</sequence>
<reference evidence="1" key="1">
    <citation type="submission" date="2014-09" db="EMBL/GenBank/DDBJ databases">
        <authorList>
            <person name="Magalhaes I.L.F."/>
            <person name="Oliveira U."/>
            <person name="Santos F.R."/>
            <person name="Vidigal T.H.D.A."/>
            <person name="Brescovit A.D."/>
            <person name="Santos A.J."/>
        </authorList>
    </citation>
    <scope>NUCLEOTIDE SEQUENCE</scope>
    <source>
        <tissue evidence="1">Shoot tissue taken approximately 20 cm above the soil surface</tissue>
    </source>
</reference>
<dbReference type="AlphaFoldDB" id="A0A0A9CIA5"/>
<proteinExistence type="predicted"/>
<reference evidence="1" key="2">
    <citation type="journal article" date="2015" name="Data Brief">
        <title>Shoot transcriptome of the giant reed, Arundo donax.</title>
        <authorList>
            <person name="Barrero R.A."/>
            <person name="Guerrero F.D."/>
            <person name="Moolhuijzen P."/>
            <person name="Goolsby J.A."/>
            <person name="Tidwell J."/>
            <person name="Bellgard S.E."/>
            <person name="Bellgard M.I."/>
        </authorList>
    </citation>
    <scope>NUCLEOTIDE SEQUENCE</scope>
    <source>
        <tissue evidence="1">Shoot tissue taken approximately 20 cm above the soil surface</tissue>
    </source>
</reference>
<protein>
    <submittedName>
        <fullName evidence="1">Uncharacterized protein</fullName>
    </submittedName>
</protein>
<name>A0A0A9CIA5_ARUDO</name>
<evidence type="ECO:0000313" key="1">
    <source>
        <dbReference type="EMBL" id="JAD74173.1"/>
    </source>
</evidence>
<accession>A0A0A9CIA5</accession>